<accession>A0A1Y1JXC2</accession>
<feature type="transmembrane region" description="Helical" evidence="1">
    <location>
        <begin position="182"/>
        <end position="206"/>
    </location>
</feature>
<reference evidence="3" key="1">
    <citation type="submission" date="2017-04" db="EMBL/GenBank/DDBJ databases">
        <title>Plasmodium gonderi genome.</title>
        <authorList>
            <person name="Arisue N."/>
            <person name="Honma H."/>
            <person name="Kawai S."/>
            <person name="Tougan T."/>
            <person name="Tanabe K."/>
            <person name="Horii T."/>
        </authorList>
    </citation>
    <scope>NUCLEOTIDE SEQUENCE [LARGE SCALE GENOMIC DNA]</scope>
    <source>
        <strain evidence="3">ATCC 30045</strain>
    </source>
</reference>
<protein>
    <submittedName>
        <fullName evidence="2">Variable surface protein</fullName>
    </submittedName>
</protein>
<dbReference type="RefSeq" id="XP_028547043.1">
    <property type="nucleotide sequence ID" value="XM_028691242.1"/>
</dbReference>
<keyword evidence="1" id="KW-1133">Transmembrane helix</keyword>
<organism evidence="2 3">
    <name type="scientific">Plasmodium gonderi</name>
    <dbReference type="NCBI Taxonomy" id="77519"/>
    <lineage>
        <taxon>Eukaryota</taxon>
        <taxon>Sar</taxon>
        <taxon>Alveolata</taxon>
        <taxon>Apicomplexa</taxon>
        <taxon>Aconoidasida</taxon>
        <taxon>Haemosporida</taxon>
        <taxon>Plasmodiidae</taxon>
        <taxon>Plasmodium</taxon>
        <taxon>Plasmodium (Plasmodium)</taxon>
    </lineage>
</organism>
<keyword evidence="1" id="KW-0472">Membrane</keyword>
<proteinExistence type="predicted"/>
<comment type="caution">
    <text evidence="2">The sequence shown here is derived from an EMBL/GenBank/DDBJ whole genome shotgun (WGS) entry which is preliminary data.</text>
</comment>
<dbReference type="AlphaFoldDB" id="A0A1Y1JXC2"/>
<keyword evidence="1" id="KW-0812">Transmembrane</keyword>
<dbReference type="Proteomes" id="UP000195521">
    <property type="component" value="Unassembled WGS sequence"/>
</dbReference>
<dbReference type="EMBL" id="BDQF01000334">
    <property type="protein sequence ID" value="GAW84454.1"/>
    <property type="molecule type" value="Genomic_DNA"/>
</dbReference>
<gene>
    <name evidence="2" type="ORF">PGO_003065</name>
</gene>
<evidence type="ECO:0000313" key="2">
    <source>
        <dbReference type="EMBL" id="GAW84454.1"/>
    </source>
</evidence>
<keyword evidence="3" id="KW-1185">Reference proteome</keyword>
<name>A0A1Y1JXC2_PLAGO</name>
<evidence type="ECO:0000313" key="3">
    <source>
        <dbReference type="Proteomes" id="UP000195521"/>
    </source>
</evidence>
<evidence type="ECO:0000256" key="1">
    <source>
        <dbReference type="SAM" id="Phobius"/>
    </source>
</evidence>
<sequence length="228" mass="26659">MDLDKSCRDVLYYLKYIDEHIGKSNSRLEASCKYFFYKEGRRLQYSYTLSDICLNYANANDIDDDTYNKLQILGKLHNIYGKFEQIKDICHSVNTILKQYKILLDDYESMNDNRSFTEELDKFKKEYNGYIQKSNECDIAAKILEISSVTETKEDIITDKSLVTSASRSENAVTGIDTGTGVGIFTVVLLICIFILYKYTTFGLFLKNYSRKDKNIKKHIYIYIMRTY</sequence>
<dbReference type="GeneID" id="39745262"/>